<protein>
    <submittedName>
        <fullName evidence="1">Uncharacterized protein</fullName>
    </submittedName>
</protein>
<organism evidence="1 2">
    <name type="scientific">Chiloscyllium punctatum</name>
    <name type="common">Brownbanded bambooshark</name>
    <name type="synonym">Hemiscyllium punctatum</name>
    <dbReference type="NCBI Taxonomy" id="137246"/>
    <lineage>
        <taxon>Eukaryota</taxon>
        <taxon>Metazoa</taxon>
        <taxon>Chordata</taxon>
        <taxon>Craniata</taxon>
        <taxon>Vertebrata</taxon>
        <taxon>Chondrichthyes</taxon>
        <taxon>Elasmobranchii</taxon>
        <taxon>Galeomorphii</taxon>
        <taxon>Galeoidea</taxon>
        <taxon>Orectolobiformes</taxon>
        <taxon>Hemiscylliidae</taxon>
        <taxon>Chiloscyllium</taxon>
    </lineage>
</organism>
<keyword evidence="2" id="KW-1185">Reference proteome</keyword>
<sequence length="144" mass="16597">MRTEIIRCVLRLRTQRSLLPGTAYHAVVFCACAHRDHWFQERHATTLYSVQLGVYIVLSTDGVHHCNTFDFIPCVHPLTNVRYQKRWGSRLLPKKSWLMLQKKKTGLFFGGCWLLAIERLATASQKANEAVAFLLDLQQILVTI</sequence>
<dbReference type="Proteomes" id="UP000287033">
    <property type="component" value="Unassembled WGS sequence"/>
</dbReference>
<comment type="caution">
    <text evidence="1">The sequence shown here is derived from an EMBL/GenBank/DDBJ whole genome shotgun (WGS) entry which is preliminary data.</text>
</comment>
<gene>
    <name evidence="1" type="ORF">chiPu_0014310</name>
</gene>
<accession>A0A401SZK1</accession>
<reference evidence="1 2" key="1">
    <citation type="journal article" date="2018" name="Nat. Ecol. Evol.">
        <title>Shark genomes provide insights into elasmobranch evolution and the origin of vertebrates.</title>
        <authorList>
            <person name="Hara Y"/>
            <person name="Yamaguchi K"/>
            <person name="Onimaru K"/>
            <person name="Kadota M"/>
            <person name="Koyanagi M"/>
            <person name="Keeley SD"/>
            <person name="Tatsumi K"/>
            <person name="Tanaka K"/>
            <person name="Motone F"/>
            <person name="Kageyama Y"/>
            <person name="Nozu R"/>
            <person name="Adachi N"/>
            <person name="Nishimura O"/>
            <person name="Nakagawa R"/>
            <person name="Tanegashima C"/>
            <person name="Kiyatake I"/>
            <person name="Matsumoto R"/>
            <person name="Murakumo K"/>
            <person name="Nishida K"/>
            <person name="Terakita A"/>
            <person name="Kuratani S"/>
            <person name="Sato K"/>
            <person name="Hyodo S Kuraku.S."/>
        </authorList>
    </citation>
    <scope>NUCLEOTIDE SEQUENCE [LARGE SCALE GENOMIC DNA]</scope>
</reference>
<dbReference type="EMBL" id="BEZZ01000747">
    <property type="protein sequence ID" value="GCC35822.1"/>
    <property type="molecule type" value="Genomic_DNA"/>
</dbReference>
<proteinExistence type="predicted"/>
<evidence type="ECO:0000313" key="2">
    <source>
        <dbReference type="Proteomes" id="UP000287033"/>
    </source>
</evidence>
<name>A0A401SZK1_CHIPU</name>
<dbReference type="PROSITE" id="PS51257">
    <property type="entry name" value="PROKAR_LIPOPROTEIN"/>
    <property type="match status" value="1"/>
</dbReference>
<evidence type="ECO:0000313" key="1">
    <source>
        <dbReference type="EMBL" id="GCC35822.1"/>
    </source>
</evidence>
<dbReference type="AlphaFoldDB" id="A0A401SZK1"/>